<evidence type="ECO:0000259" key="1">
    <source>
        <dbReference type="Pfam" id="PF01464"/>
    </source>
</evidence>
<evidence type="ECO:0000313" key="2">
    <source>
        <dbReference type="EMBL" id="ARK30594.1"/>
    </source>
</evidence>
<dbReference type="InterPro" id="IPR023346">
    <property type="entry name" value="Lysozyme-like_dom_sf"/>
</dbReference>
<evidence type="ECO:0000313" key="3">
    <source>
        <dbReference type="Proteomes" id="UP000193006"/>
    </source>
</evidence>
<dbReference type="Proteomes" id="UP000193006">
    <property type="component" value="Chromosome"/>
</dbReference>
<sequence>MKKKTIILITVLSSMAGFFLLQNINLSKQIEEAKKFEEVQKVNQNMQEMQGYFASKLVSVDFDKNYDSWVTSMDVADQLHEDSDGNFKKEWGLFLAELSQQHEIDPFIVYELLKTETGGTFDPTLVGPETRFGHAYGLAQFMKNTAPWIADMADLPYNDELLFDPLYSIQLSVTYLDFLYNKYNDWDHALTAYHRGMGGLETYLGENGHAKSAYAVEIQDGAKQFDLIAYNK</sequence>
<dbReference type="Pfam" id="PF01464">
    <property type="entry name" value="SLT"/>
    <property type="match status" value="1"/>
</dbReference>
<proteinExistence type="predicted"/>
<dbReference type="KEGG" id="bkw:BkAM31D_12560"/>
<keyword evidence="3" id="KW-1185">Reference proteome</keyword>
<dbReference type="AlphaFoldDB" id="A0A1X9MD77"/>
<organism evidence="2 3">
    <name type="scientific">Halalkalibacter krulwichiae</name>
    <dbReference type="NCBI Taxonomy" id="199441"/>
    <lineage>
        <taxon>Bacteria</taxon>
        <taxon>Bacillati</taxon>
        <taxon>Bacillota</taxon>
        <taxon>Bacilli</taxon>
        <taxon>Bacillales</taxon>
        <taxon>Bacillaceae</taxon>
        <taxon>Halalkalibacter</taxon>
    </lineage>
</organism>
<dbReference type="EMBL" id="CP020814">
    <property type="protein sequence ID" value="ARK30594.1"/>
    <property type="molecule type" value="Genomic_DNA"/>
</dbReference>
<dbReference type="PANTHER" id="PTHR37423">
    <property type="entry name" value="SOLUBLE LYTIC MUREIN TRANSGLYCOSYLASE-RELATED"/>
    <property type="match status" value="1"/>
</dbReference>
<dbReference type="InterPro" id="IPR008258">
    <property type="entry name" value="Transglycosylase_SLT_dom_1"/>
</dbReference>
<gene>
    <name evidence="2" type="ORF">BkAM31D_12560</name>
</gene>
<reference evidence="2 3" key="1">
    <citation type="submission" date="2017-04" db="EMBL/GenBank/DDBJ databases">
        <title>Bacillus krulwichiae AM31D Genome sequencing and assembly.</title>
        <authorList>
            <person name="Krulwich T.A."/>
            <person name="Anastor L."/>
            <person name="Ehrlich R."/>
            <person name="Ehrlich G.D."/>
            <person name="Janto B."/>
        </authorList>
    </citation>
    <scope>NUCLEOTIDE SEQUENCE [LARGE SCALE GENOMIC DNA]</scope>
    <source>
        <strain evidence="2 3">AM31D</strain>
    </source>
</reference>
<dbReference type="Gene3D" id="1.10.530.10">
    <property type="match status" value="1"/>
</dbReference>
<dbReference type="STRING" id="199441.BkAM31D_12560"/>
<dbReference type="PANTHER" id="PTHR37423:SF2">
    <property type="entry name" value="MEMBRANE-BOUND LYTIC MUREIN TRANSGLYCOSYLASE C"/>
    <property type="match status" value="1"/>
</dbReference>
<dbReference type="SUPFAM" id="SSF53955">
    <property type="entry name" value="Lysozyme-like"/>
    <property type="match status" value="1"/>
</dbReference>
<dbReference type="RefSeq" id="WP_066149225.1">
    <property type="nucleotide sequence ID" value="NZ_CP020814.1"/>
</dbReference>
<name>A0A1X9MD77_9BACI</name>
<protein>
    <submittedName>
        <fullName evidence="2">Transglycosylase SLT domain protein</fullName>
    </submittedName>
</protein>
<feature type="domain" description="Transglycosylase SLT" evidence="1">
    <location>
        <begin position="97"/>
        <end position="212"/>
    </location>
</feature>
<accession>A0A1X9MD77</accession>